<dbReference type="AlphaFoldDB" id="A0A9Q1HNQ4"/>
<evidence type="ECO:0000313" key="7">
    <source>
        <dbReference type="Proteomes" id="UP001152803"/>
    </source>
</evidence>
<accession>A0A9Q1HNQ4</accession>
<dbReference type="EMBL" id="JAFJMO010000016">
    <property type="protein sequence ID" value="KAJ8254330.1"/>
    <property type="molecule type" value="Genomic_DNA"/>
</dbReference>
<evidence type="ECO:0000256" key="4">
    <source>
        <dbReference type="SAM" id="MobiDB-lite"/>
    </source>
</evidence>
<comment type="similarity">
    <text evidence="1">Belongs to the TRAFAC class TrmE-Era-EngA-EngB-Septin-like GTPase superfamily. AIG1/Toc34/Toc159-like paraseptin GTPase family. IAN subfamily.</text>
</comment>
<evidence type="ECO:0000256" key="3">
    <source>
        <dbReference type="ARBA" id="ARBA00023134"/>
    </source>
</evidence>
<evidence type="ECO:0000313" key="6">
    <source>
        <dbReference type="EMBL" id="KAJ8254330.1"/>
    </source>
</evidence>
<evidence type="ECO:0000256" key="2">
    <source>
        <dbReference type="ARBA" id="ARBA00022741"/>
    </source>
</evidence>
<dbReference type="PROSITE" id="PS51720">
    <property type="entry name" value="G_AIG1"/>
    <property type="match status" value="1"/>
</dbReference>
<dbReference type="Gene3D" id="3.40.50.300">
    <property type="entry name" value="P-loop containing nucleotide triphosphate hydrolases"/>
    <property type="match status" value="1"/>
</dbReference>
<dbReference type="CDD" id="cd01852">
    <property type="entry name" value="AIG1"/>
    <property type="match status" value="1"/>
</dbReference>
<dbReference type="PANTHER" id="PTHR10903">
    <property type="entry name" value="GTPASE, IMAP FAMILY MEMBER-RELATED"/>
    <property type="match status" value="1"/>
</dbReference>
<sequence length="355" mass="38515">MESAPSETPSDADSAGVSADCAVPLDPPLAELRMVLLGKTGVGKSSAGNAILGRAAFRVDVSPRSVTGECQRQSGTLSGRVVTVTDTPGFFDTELSTREVLAEMGRCVVLSAPGPHAVLVVVQLGRFTQEDRDSLEWVRATFGGSTSAYTMVLFTWGDQLRGKSIEDFLKESEELMEFVASCGGGYHVFDNSGTDAGNQVTELLLKVERMVEGNGGGCYTNEMYREAERAIQQEQDRLRKERGAVLSRKGEELRKSRVEDTERARQEMEERRREEERERKRAEKLFWCELVTAMGKGAAEGAGVSGKGGKKTKAVQKAAAIASTPLSLTSAAKVVGGAMREGCKVLYKHRKMLPH</sequence>
<feature type="domain" description="AIG1-type G" evidence="5">
    <location>
        <begin position="29"/>
        <end position="228"/>
    </location>
</feature>
<organism evidence="6 7">
    <name type="scientific">Conger conger</name>
    <name type="common">Conger eel</name>
    <name type="synonym">Muraena conger</name>
    <dbReference type="NCBI Taxonomy" id="82655"/>
    <lineage>
        <taxon>Eukaryota</taxon>
        <taxon>Metazoa</taxon>
        <taxon>Chordata</taxon>
        <taxon>Craniata</taxon>
        <taxon>Vertebrata</taxon>
        <taxon>Euteleostomi</taxon>
        <taxon>Actinopterygii</taxon>
        <taxon>Neopterygii</taxon>
        <taxon>Teleostei</taxon>
        <taxon>Anguilliformes</taxon>
        <taxon>Congridae</taxon>
        <taxon>Conger</taxon>
    </lineage>
</organism>
<dbReference type="PANTHER" id="PTHR10903:SF188">
    <property type="entry name" value="GTPASE IMAP FAMILY MEMBER 2-LIKE-RELATED"/>
    <property type="match status" value="1"/>
</dbReference>
<keyword evidence="3" id="KW-0342">GTP-binding</keyword>
<dbReference type="InterPro" id="IPR006703">
    <property type="entry name" value="G_AIG1"/>
</dbReference>
<dbReference type="FunFam" id="3.40.50.300:FF:000366">
    <property type="entry name" value="GTPase, IMAP family member 2"/>
    <property type="match status" value="1"/>
</dbReference>
<dbReference type="InterPro" id="IPR027417">
    <property type="entry name" value="P-loop_NTPase"/>
</dbReference>
<keyword evidence="2" id="KW-0547">Nucleotide-binding</keyword>
<evidence type="ECO:0000256" key="1">
    <source>
        <dbReference type="ARBA" id="ARBA00008535"/>
    </source>
</evidence>
<dbReference type="InterPro" id="IPR045058">
    <property type="entry name" value="GIMA/IAN/Toc"/>
</dbReference>
<proteinExistence type="inferred from homology"/>
<dbReference type="Pfam" id="PF04548">
    <property type="entry name" value="AIG1"/>
    <property type="match status" value="1"/>
</dbReference>
<feature type="compositionally biased region" description="Polar residues" evidence="4">
    <location>
        <begin position="1"/>
        <end position="11"/>
    </location>
</feature>
<dbReference type="SUPFAM" id="SSF52540">
    <property type="entry name" value="P-loop containing nucleoside triphosphate hydrolases"/>
    <property type="match status" value="1"/>
</dbReference>
<evidence type="ECO:0000259" key="5">
    <source>
        <dbReference type="PROSITE" id="PS51720"/>
    </source>
</evidence>
<comment type="caution">
    <text evidence="6">The sequence shown here is derived from an EMBL/GenBank/DDBJ whole genome shotgun (WGS) entry which is preliminary data.</text>
</comment>
<keyword evidence="7" id="KW-1185">Reference proteome</keyword>
<reference evidence="6" key="1">
    <citation type="journal article" date="2023" name="Science">
        <title>Genome structures resolve the early diversification of teleost fishes.</title>
        <authorList>
            <person name="Parey E."/>
            <person name="Louis A."/>
            <person name="Montfort J."/>
            <person name="Bouchez O."/>
            <person name="Roques C."/>
            <person name="Iampietro C."/>
            <person name="Lluch J."/>
            <person name="Castinel A."/>
            <person name="Donnadieu C."/>
            <person name="Desvignes T."/>
            <person name="Floi Bucao C."/>
            <person name="Jouanno E."/>
            <person name="Wen M."/>
            <person name="Mejri S."/>
            <person name="Dirks R."/>
            <person name="Jansen H."/>
            <person name="Henkel C."/>
            <person name="Chen W.J."/>
            <person name="Zahm M."/>
            <person name="Cabau C."/>
            <person name="Klopp C."/>
            <person name="Thompson A.W."/>
            <person name="Robinson-Rechavi M."/>
            <person name="Braasch I."/>
            <person name="Lecointre G."/>
            <person name="Bobe J."/>
            <person name="Postlethwait J.H."/>
            <person name="Berthelot C."/>
            <person name="Roest Crollius H."/>
            <person name="Guiguen Y."/>
        </authorList>
    </citation>
    <scope>NUCLEOTIDE SEQUENCE</scope>
    <source>
        <strain evidence="6">Concon-B</strain>
    </source>
</reference>
<dbReference type="OrthoDB" id="431287at2759"/>
<feature type="region of interest" description="Disordered" evidence="4">
    <location>
        <begin position="1"/>
        <end position="20"/>
    </location>
</feature>
<protein>
    <recommendedName>
        <fullName evidence="5">AIG1-type G domain-containing protein</fullName>
    </recommendedName>
</protein>
<gene>
    <name evidence="6" type="ORF">COCON_G00209420</name>
</gene>
<name>A0A9Q1HNQ4_CONCO</name>
<feature type="region of interest" description="Disordered" evidence="4">
    <location>
        <begin position="249"/>
        <end position="278"/>
    </location>
</feature>
<dbReference type="GO" id="GO:0005525">
    <property type="term" value="F:GTP binding"/>
    <property type="evidence" value="ECO:0007669"/>
    <property type="project" value="UniProtKB-KW"/>
</dbReference>
<dbReference type="Proteomes" id="UP001152803">
    <property type="component" value="Unassembled WGS sequence"/>
</dbReference>